<comment type="similarity">
    <text evidence="1">Belongs to the HisA/HisF family.</text>
</comment>
<dbReference type="Gene3D" id="3.20.20.70">
    <property type="entry name" value="Aldolase class I"/>
    <property type="match status" value="1"/>
</dbReference>
<dbReference type="EMBL" id="CAEZTW010000105">
    <property type="protein sequence ID" value="CAB4583983.1"/>
    <property type="molecule type" value="Genomic_DNA"/>
</dbReference>
<dbReference type="InterPro" id="IPR044524">
    <property type="entry name" value="Isoase_HisA-like"/>
</dbReference>
<sequence>MINSAGVDTQLSGGIANQEILNLSLTTSAKWINLSTSALLNMDWVESVLETHSKRVCISLDVADEVLTARGSGVIVGDLWKSLNKLEAAGCKRYVVTENKSDGTMIGPNFNLLAKIQQKSSASIVSSGGVGNLSDLAKLRQIGIDGVVVGKALYAGQINLIEALDTCYK</sequence>
<dbReference type="GO" id="GO:0005737">
    <property type="term" value="C:cytoplasm"/>
    <property type="evidence" value="ECO:0007669"/>
    <property type="project" value="TreeGrafter"/>
</dbReference>
<dbReference type="GO" id="GO:0003949">
    <property type="term" value="F:1-(5-phosphoribosyl)-5-[(5-phosphoribosylamino)methylideneamino]imidazole-4-carboxamide isomerase activity"/>
    <property type="evidence" value="ECO:0007669"/>
    <property type="project" value="InterPro"/>
</dbReference>
<name>A0A6J6F9X2_9ZZZZ</name>
<proteinExistence type="inferred from homology"/>
<dbReference type="AlphaFoldDB" id="A0A6J6F9X2"/>
<dbReference type="InterPro" id="IPR011060">
    <property type="entry name" value="RibuloseP-bd_barrel"/>
</dbReference>
<dbReference type="SUPFAM" id="SSF51366">
    <property type="entry name" value="Ribulose-phoshate binding barrel"/>
    <property type="match status" value="1"/>
</dbReference>
<dbReference type="PANTHER" id="PTHR43090:SF2">
    <property type="entry name" value="1-(5-PHOSPHORIBOSYL)-5-[(5-PHOSPHORIBOSYLAMINO)METHYLIDENEAMINO] IMIDAZOLE-4-CARBOXAMIDE ISOMERASE"/>
    <property type="match status" value="1"/>
</dbReference>
<gene>
    <name evidence="2" type="ORF">UFOPK1766_00620</name>
</gene>
<evidence type="ECO:0000256" key="1">
    <source>
        <dbReference type="ARBA" id="ARBA00009667"/>
    </source>
</evidence>
<dbReference type="InterPro" id="IPR006062">
    <property type="entry name" value="His_biosynth"/>
</dbReference>
<dbReference type="PANTHER" id="PTHR43090">
    <property type="entry name" value="1-(5-PHOSPHORIBOSYL)-5-[(5-PHOSPHORIBOSYLAMINO)METHYLIDENEAMINO] IMIDAZOLE-4-CARBOXAMIDE ISOMERASE"/>
    <property type="match status" value="1"/>
</dbReference>
<reference evidence="2" key="1">
    <citation type="submission" date="2020-05" db="EMBL/GenBank/DDBJ databases">
        <authorList>
            <person name="Chiriac C."/>
            <person name="Salcher M."/>
            <person name="Ghai R."/>
            <person name="Kavagutti S V."/>
        </authorList>
    </citation>
    <scope>NUCLEOTIDE SEQUENCE</scope>
</reference>
<protein>
    <submittedName>
        <fullName evidence="2">Unannotated protein</fullName>
    </submittedName>
</protein>
<accession>A0A6J6F9X2</accession>
<dbReference type="GO" id="GO:0000162">
    <property type="term" value="P:L-tryptophan biosynthetic process"/>
    <property type="evidence" value="ECO:0007669"/>
    <property type="project" value="TreeGrafter"/>
</dbReference>
<organism evidence="2">
    <name type="scientific">freshwater metagenome</name>
    <dbReference type="NCBI Taxonomy" id="449393"/>
    <lineage>
        <taxon>unclassified sequences</taxon>
        <taxon>metagenomes</taxon>
        <taxon>ecological metagenomes</taxon>
    </lineage>
</organism>
<dbReference type="InterPro" id="IPR013785">
    <property type="entry name" value="Aldolase_TIM"/>
</dbReference>
<evidence type="ECO:0000313" key="2">
    <source>
        <dbReference type="EMBL" id="CAB4583983.1"/>
    </source>
</evidence>
<dbReference type="GO" id="GO:0000105">
    <property type="term" value="P:L-histidine biosynthetic process"/>
    <property type="evidence" value="ECO:0007669"/>
    <property type="project" value="InterPro"/>
</dbReference>
<dbReference type="Pfam" id="PF00977">
    <property type="entry name" value="His_biosynth"/>
    <property type="match status" value="1"/>
</dbReference>